<accession>A0A1H8P0Z4</accession>
<gene>
    <name evidence="1" type="ORF">SAMN04490178_101298</name>
</gene>
<name>A0A1H8P0Z4_9FIRM</name>
<proteinExistence type="predicted"/>
<dbReference type="AlphaFoldDB" id="A0A1H8P0Z4"/>
<protein>
    <submittedName>
        <fullName evidence="1">Uncharacterized protein</fullName>
    </submittedName>
</protein>
<evidence type="ECO:0000313" key="2">
    <source>
        <dbReference type="Proteomes" id="UP000198847"/>
    </source>
</evidence>
<sequence>MSILTTVFLLGMMAVLFPKLNNAIFASSTEHNSLSAQYAAESGAKKAISTFYQSSQDWKWLNSWQDIGDAQYNVQISPVPSSPATAGAYTVTSTGREGNSSKTTHVTVTVSGGDPTGPAVPSGSDYAMYSDSNIILSGNLLLHGKLVAKGTVTRSGTVNYGDHDSAIIQNPKEKWWFADYNTFKTAKTAQSFLDSTNRPINTKITRSSDLTGQNYNNQTIIINGDLTMAGNKSFNNTTLLVSGNITYSGTMNFNSNCLVVAGNSITMSGSNLGGAVYISYGSITYSGILNGGAVYAKGNITSSGNNTITYSKEAMNYNQLIDDSSESGSASTVEVGTWY</sequence>
<dbReference type="STRING" id="112903.SAMN04490178_101298"/>
<reference evidence="1 2" key="1">
    <citation type="submission" date="2016-10" db="EMBL/GenBank/DDBJ databases">
        <authorList>
            <person name="de Groot N.N."/>
        </authorList>
    </citation>
    <scope>NUCLEOTIDE SEQUENCE [LARGE SCALE GENOMIC DNA]</scope>
    <source>
        <strain evidence="1 2">DSM 13305</strain>
    </source>
</reference>
<dbReference type="EMBL" id="FODY01000001">
    <property type="protein sequence ID" value="SEO35525.1"/>
    <property type="molecule type" value="Genomic_DNA"/>
</dbReference>
<organism evidence="1 2">
    <name type="scientific">Propionispora vibrioides</name>
    <dbReference type="NCBI Taxonomy" id="112903"/>
    <lineage>
        <taxon>Bacteria</taxon>
        <taxon>Bacillati</taxon>
        <taxon>Bacillota</taxon>
        <taxon>Negativicutes</taxon>
        <taxon>Selenomonadales</taxon>
        <taxon>Sporomusaceae</taxon>
        <taxon>Propionispora</taxon>
    </lineage>
</organism>
<evidence type="ECO:0000313" key="1">
    <source>
        <dbReference type="EMBL" id="SEO35525.1"/>
    </source>
</evidence>
<dbReference type="Proteomes" id="UP000198847">
    <property type="component" value="Unassembled WGS sequence"/>
</dbReference>
<keyword evidence="2" id="KW-1185">Reference proteome</keyword>